<evidence type="ECO:0000256" key="2">
    <source>
        <dbReference type="SAM" id="SignalP"/>
    </source>
</evidence>
<feature type="domain" description="CHRD" evidence="3">
    <location>
        <begin position="37"/>
        <end position="163"/>
    </location>
</feature>
<organism evidence="4 5">
    <name type="scientific">Streptomyces abyssalis</name>
    <dbReference type="NCBI Taxonomy" id="933944"/>
    <lineage>
        <taxon>Bacteria</taxon>
        <taxon>Bacillati</taxon>
        <taxon>Actinomycetota</taxon>
        <taxon>Actinomycetes</taxon>
        <taxon>Kitasatosporales</taxon>
        <taxon>Streptomycetaceae</taxon>
        <taxon>Streptomyces</taxon>
    </lineage>
</organism>
<dbReference type="InterPro" id="IPR010895">
    <property type="entry name" value="CHRD"/>
</dbReference>
<keyword evidence="5" id="KW-1185">Reference proteome</keyword>
<feature type="chain" id="PRO_5009195878" description="CHRD domain-containing protein" evidence="2">
    <location>
        <begin position="28"/>
        <end position="163"/>
    </location>
</feature>
<evidence type="ECO:0000313" key="5">
    <source>
        <dbReference type="Proteomes" id="UP000176087"/>
    </source>
</evidence>
<accession>A0A1E7JP89</accession>
<dbReference type="Pfam" id="PF07452">
    <property type="entry name" value="CHRD"/>
    <property type="match status" value="1"/>
</dbReference>
<dbReference type="PATRIC" id="fig|933944.5.peg.94"/>
<comment type="caution">
    <text evidence="4">The sequence shown here is derived from an EMBL/GenBank/DDBJ whole genome shotgun (WGS) entry which is preliminary data.</text>
</comment>
<dbReference type="RefSeq" id="WP_070012817.1">
    <property type="nucleotide sequence ID" value="NZ_LJGS01000044.1"/>
</dbReference>
<dbReference type="SMART" id="SM00754">
    <property type="entry name" value="CHRD"/>
    <property type="match status" value="1"/>
</dbReference>
<sequence>MRVSTAAVAAALGAAAMLASTAGTATAAPADPVGGHGKHTVSLDGAQEVPGPGDPDGSGVFKYQIKHRTLCYKLSVQNIAPPTAAHIHFGQSDEAGPIAVLLNTPPADGTSKGCIRAQRTQTPENADQVLTRWELDGIKRNPFFFYVNVHNAEFPAGAVRGNL</sequence>
<dbReference type="EMBL" id="LJGT01000038">
    <property type="protein sequence ID" value="OEU90099.1"/>
    <property type="molecule type" value="Genomic_DNA"/>
</dbReference>
<name>A0A1E7JP89_9ACTN</name>
<keyword evidence="2" id="KW-0732">Signal</keyword>
<protein>
    <recommendedName>
        <fullName evidence="3">CHRD domain-containing protein</fullName>
    </recommendedName>
</protein>
<dbReference type="STRING" id="933944.AN215_11010"/>
<dbReference type="AlphaFoldDB" id="A0A1E7JP89"/>
<evidence type="ECO:0000259" key="3">
    <source>
        <dbReference type="SMART" id="SM00754"/>
    </source>
</evidence>
<proteinExistence type="predicted"/>
<evidence type="ECO:0000256" key="1">
    <source>
        <dbReference type="SAM" id="MobiDB-lite"/>
    </source>
</evidence>
<feature type="region of interest" description="Disordered" evidence="1">
    <location>
        <begin position="29"/>
        <end position="58"/>
    </location>
</feature>
<reference evidence="4 5" key="1">
    <citation type="journal article" date="2016" name="Front. Microbiol.">
        <title>Comparative Genomics Analysis of Streptomyces Species Reveals Their Adaptation to the Marine Environment and Their Diversity at the Genomic Level.</title>
        <authorList>
            <person name="Tian X."/>
            <person name="Zhang Z."/>
            <person name="Yang T."/>
            <person name="Chen M."/>
            <person name="Li J."/>
            <person name="Chen F."/>
            <person name="Yang J."/>
            <person name="Li W."/>
            <person name="Zhang B."/>
            <person name="Zhang Z."/>
            <person name="Wu J."/>
            <person name="Zhang C."/>
            <person name="Long L."/>
            <person name="Xiao J."/>
        </authorList>
    </citation>
    <scope>NUCLEOTIDE SEQUENCE [LARGE SCALE GENOMIC DNA]</scope>
    <source>
        <strain evidence="4 5">SCSIO 10390</strain>
    </source>
</reference>
<dbReference type="Proteomes" id="UP000176087">
    <property type="component" value="Unassembled WGS sequence"/>
</dbReference>
<feature type="signal peptide" evidence="2">
    <location>
        <begin position="1"/>
        <end position="27"/>
    </location>
</feature>
<gene>
    <name evidence="4" type="ORF">AN215_11010</name>
</gene>
<evidence type="ECO:0000313" key="4">
    <source>
        <dbReference type="EMBL" id="OEU90099.1"/>
    </source>
</evidence>